<dbReference type="InterPro" id="IPR001763">
    <property type="entry name" value="Rhodanese-like_dom"/>
</dbReference>
<dbReference type="RefSeq" id="WP_039173380.1">
    <property type="nucleotide sequence ID" value="NZ_JPXX01000020.1"/>
</dbReference>
<dbReference type="eggNOG" id="COG0607">
    <property type="taxonomic scope" value="Bacteria"/>
</dbReference>
<dbReference type="AlphaFoldDB" id="A0A0A2Y3C6"/>
<dbReference type="STRING" id="155515.JP36_07035"/>
<protein>
    <recommendedName>
        <fullName evidence="2">Rhodanese domain-containing protein</fullName>
    </recommendedName>
</protein>
<dbReference type="PANTHER" id="PTHR43031">
    <property type="entry name" value="FAD-DEPENDENT OXIDOREDUCTASE"/>
    <property type="match status" value="1"/>
</dbReference>
<evidence type="ECO:0000313" key="4">
    <source>
        <dbReference type="Proteomes" id="UP000030539"/>
    </source>
</evidence>
<dbReference type="Pfam" id="PF00581">
    <property type="entry name" value="Rhodanese"/>
    <property type="match status" value="1"/>
</dbReference>
<comment type="caution">
    <text evidence="3">The sequence shown here is derived from an EMBL/GenBank/DDBJ whole genome shotgun (WGS) entry which is preliminary data.</text>
</comment>
<gene>
    <name evidence="3" type="ORF">JP36_07035</name>
</gene>
<sequence>MEEFMPKAIAFASQHTVMVIAWIVVFIGTIYVFVKSAVSGAKEIEQATLSQLVNKQNAVIIDLRSIEEFLRGHIAGSQNVLPSDIKQHNLGKLEQYKEQPVIVVCASGMTSRGSAEQLYKQGFKQVYSLKEGIQGWRAANLPLVKKS</sequence>
<dbReference type="SMART" id="SM00450">
    <property type="entry name" value="RHOD"/>
    <property type="match status" value="1"/>
</dbReference>
<accession>A0A0A2Y3C6</accession>
<evidence type="ECO:0000313" key="3">
    <source>
        <dbReference type="EMBL" id="KGQ37120.1"/>
    </source>
</evidence>
<dbReference type="InterPro" id="IPR036873">
    <property type="entry name" value="Rhodanese-like_dom_sf"/>
</dbReference>
<dbReference type="InterPro" id="IPR050229">
    <property type="entry name" value="GlpE_sulfurtransferase"/>
</dbReference>
<keyword evidence="1" id="KW-1133">Transmembrane helix</keyword>
<evidence type="ECO:0000256" key="1">
    <source>
        <dbReference type="SAM" id="Phobius"/>
    </source>
</evidence>
<dbReference type="PROSITE" id="PS50206">
    <property type="entry name" value="RHODANESE_3"/>
    <property type="match status" value="1"/>
</dbReference>
<keyword evidence="1" id="KW-0812">Transmembrane</keyword>
<dbReference type="PANTHER" id="PTHR43031:SF18">
    <property type="entry name" value="RHODANESE-RELATED SULFURTRANSFERASES"/>
    <property type="match status" value="1"/>
</dbReference>
<dbReference type="EMBL" id="JPXX01000020">
    <property type="protein sequence ID" value="KGQ37120.1"/>
    <property type="molecule type" value="Genomic_DNA"/>
</dbReference>
<keyword evidence="1" id="KW-0472">Membrane</keyword>
<dbReference type="Proteomes" id="UP000030539">
    <property type="component" value="Unassembled WGS sequence"/>
</dbReference>
<proteinExistence type="predicted"/>
<dbReference type="SUPFAM" id="SSF52821">
    <property type="entry name" value="Rhodanese/Cell cycle control phosphatase"/>
    <property type="match status" value="1"/>
</dbReference>
<feature type="domain" description="Rhodanese" evidence="2">
    <location>
        <begin position="54"/>
        <end position="145"/>
    </location>
</feature>
<name>A0A0A2Y3C6_9PAST</name>
<dbReference type="Gene3D" id="3.40.250.10">
    <property type="entry name" value="Rhodanese-like domain"/>
    <property type="match status" value="1"/>
</dbReference>
<reference evidence="3 4" key="1">
    <citation type="submission" date="2014-08" db="EMBL/GenBank/DDBJ databases">
        <title>Chaperone-usher fimbriae in a diverse selection of Gallibacterium genomes.</title>
        <authorList>
            <person name="Kudirkiene E."/>
            <person name="Bager R.J."/>
            <person name="Johnson T.J."/>
            <person name="Bojesen A.M."/>
        </authorList>
    </citation>
    <scope>NUCLEOTIDE SEQUENCE [LARGE SCALE GENOMIC DNA]</scope>
    <source>
        <strain evidence="3 4">CCM5974</strain>
    </source>
</reference>
<organism evidence="3 4">
    <name type="scientific">Gallibacterium genomosp. 1</name>
    <dbReference type="NCBI Taxonomy" id="155515"/>
    <lineage>
        <taxon>Bacteria</taxon>
        <taxon>Pseudomonadati</taxon>
        <taxon>Pseudomonadota</taxon>
        <taxon>Gammaproteobacteria</taxon>
        <taxon>Pasteurellales</taxon>
        <taxon>Pasteurellaceae</taxon>
        <taxon>Gallibacterium</taxon>
    </lineage>
</organism>
<dbReference type="CDD" id="cd00158">
    <property type="entry name" value="RHOD"/>
    <property type="match status" value="1"/>
</dbReference>
<feature type="transmembrane region" description="Helical" evidence="1">
    <location>
        <begin position="12"/>
        <end position="34"/>
    </location>
</feature>
<evidence type="ECO:0000259" key="2">
    <source>
        <dbReference type="PROSITE" id="PS50206"/>
    </source>
</evidence>